<reference evidence="1" key="1">
    <citation type="submission" date="2023-06" db="EMBL/GenBank/DDBJ databases">
        <authorList>
            <person name="Zeman M."/>
            <person name="Kubasova T."/>
            <person name="Jahodarova E."/>
            <person name="Nykrynova M."/>
            <person name="Rychlik I."/>
        </authorList>
    </citation>
    <scope>NUCLEOTIDE SEQUENCE</scope>
    <source>
        <strain evidence="1">176_SSukc20</strain>
    </source>
</reference>
<protein>
    <submittedName>
        <fullName evidence="1">DUF6485 family protein</fullName>
    </submittedName>
</protein>
<dbReference type="EMBL" id="JAUEIQ010000008">
    <property type="protein sequence ID" value="MDN0064384.1"/>
    <property type="molecule type" value="Genomic_DNA"/>
</dbReference>
<dbReference type="Proteomes" id="UP001168435">
    <property type="component" value="Unassembled WGS sequence"/>
</dbReference>
<organism evidence="1 2">
    <name type="scientific">Collinsella ihumii</name>
    <dbReference type="NCBI Taxonomy" id="1720204"/>
    <lineage>
        <taxon>Bacteria</taxon>
        <taxon>Bacillati</taxon>
        <taxon>Actinomycetota</taxon>
        <taxon>Coriobacteriia</taxon>
        <taxon>Coriobacteriales</taxon>
        <taxon>Coriobacteriaceae</taxon>
        <taxon>Collinsella</taxon>
    </lineage>
</organism>
<proteinExistence type="predicted"/>
<comment type="caution">
    <text evidence="1">The sequence shown here is derived from an EMBL/GenBank/DDBJ whole genome shotgun (WGS) entry which is preliminary data.</text>
</comment>
<reference evidence="1" key="2">
    <citation type="submission" date="2024-05" db="EMBL/GenBank/DDBJ databases">
        <title>Identification and characterization of horizontal gene transfer across gut microbiota members of farm animals based on homology search.</title>
        <authorList>
            <person name="Schwarzerova J."/>
            <person name="Nykrynova M."/>
            <person name="Jureckova K."/>
            <person name="Cejkova D."/>
            <person name="Rychlik I."/>
        </authorList>
    </citation>
    <scope>NUCLEOTIDE SEQUENCE</scope>
    <source>
        <strain evidence="1">176_SSukc20</strain>
    </source>
</reference>
<name>A0ABT7XG50_9ACTN</name>
<evidence type="ECO:0000313" key="2">
    <source>
        <dbReference type="Proteomes" id="UP001168435"/>
    </source>
</evidence>
<evidence type="ECO:0000313" key="1">
    <source>
        <dbReference type="EMBL" id="MDN0064384.1"/>
    </source>
</evidence>
<sequence length="73" mass="8154">MPSIPPFCTCTDHACACHPANHDRGCAPCVAKNLHQHEVPACFFRAVSPDKLPEDSDDWSWESFARHVQAHAR</sequence>
<dbReference type="Pfam" id="PF20095">
    <property type="entry name" value="DUF6485"/>
    <property type="match status" value="1"/>
</dbReference>
<accession>A0ABT7XG50</accession>
<dbReference type="RefSeq" id="WP_289836099.1">
    <property type="nucleotide sequence ID" value="NZ_JAUEIQ010000008.1"/>
</dbReference>
<keyword evidence="2" id="KW-1185">Reference proteome</keyword>
<gene>
    <name evidence="1" type="ORF">QVN30_08705</name>
</gene>